<evidence type="ECO:0000313" key="2">
    <source>
        <dbReference type="EMBL" id="PRY67211.1"/>
    </source>
</evidence>
<evidence type="ECO:0000256" key="1">
    <source>
        <dbReference type="SAM" id="Phobius"/>
    </source>
</evidence>
<keyword evidence="1" id="KW-1133">Transmembrane helix</keyword>
<name>A0A2T0VAM8_9MICO</name>
<feature type="transmembrane region" description="Helical" evidence="1">
    <location>
        <begin position="31"/>
        <end position="52"/>
    </location>
</feature>
<gene>
    <name evidence="2" type="ORF">B0I08_107106</name>
</gene>
<protein>
    <submittedName>
        <fullName evidence="2">Uncharacterized protein</fullName>
    </submittedName>
</protein>
<organism evidence="2 3">
    <name type="scientific">Glaciihabitans tibetensis</name>
    <dbReference type="NCBI Taxonomy" id="1266600"/>
    <lineage>
        <taxon>Bacteria</taxon>
        <taxon>Bacillati</taxon>
        <taxon>Actinomycetota</taxon>
        <taxon>Actinomycetes</taxon>
        <taxon>Micrococcales</taxon>
        <taxon>Microbacteriaceae</taxon>
        <taxon>Glaciihabitans</taxon>
    </lineage>
</organism>
<proteinExistence type="predicted"/>
<accession>A0A2T0VAM8</accession>
<reference evidence="2 3" key="1">
    <citation type="submission" date="2018-03" db="EMBL/GenBank/DDBJ databases">
        <title>Genomic Encyclopedia of Type Strains, Phase III (KMG-III): the genomes of soil and plant-associated and newly described type strains.</title>
        <authorList>
            <person name="Whitman W."/>
        </authorList>
    </citation>
    <scope>NUCLEOTIDE SEQUENCE [LARGE SCALE GENOMIC DNA]</scope>
    <source>
        <strain evidence="2 3">CGMCC 1.12484</strain>
    </source>
</reference>
<keyword evidence="1" id="KW-0472">Membrane</keyword>
<dbReference type="Proteomes" id="UP000237983">
    <property type="component" value="Unassembled WGS sequence"/>
</dbReference>
<sequence>MPLFPPVSSLASAAIGAGVHTAVDAVRGAAVGFGTLALALALALVVGIALLFRRRQRSTTQPGSSPVAPSNAALGIEQLTLHAGAILVRADDAVQSAENEVGFAVAQFGPERTRAFAEAVTDARAQVAEAFRLKQQLDDAYPDTDQQRRDWTKRVIALGESATRAIDEHTRQFTALRRSEADSPTRLLDLRAAIEHTRARLPASAATLQRLAARYDPALLTEVQTNAVDAEQNLAEAGRRADVIATRIAPGGVNAEAVTTELDAASSLVRDADRLLSAIEACDTSVGQAEAALSALVEATRTDLVESRAMRDAAPDPETGARVLRAIEEVDFVLAGTGSPSGPRNPVHDLGRLGSAVSTLDTALAGARNQQQRLAHARTALVGALVGARSEITVAKTFMASTHTDVDARTRLAEAERQLLLAEAASDPVDALDAARRAATAARDADALARYR</sequence>
<comment type="caution">
    <text evidence="2">The sequence shown here is derived from an EMBL/GenBank/DDBJ whole genome shotgun (WGS) entry which is preliminary data.</text>
</comment>
<dbReference type="AlphaFoldDB" id="A0A2T0VAM8"/>
<dbReference type="RefSeq" id="WP_106213733.1">
    <property type="nucleotide sequence ID" value="NZ_PVTL01000007.1"/>
</dbReference>
<dbReference type="EMBL" id="PVTL01000007">
    <property type="protein sequence ID" value="PRY67211.1"/>
    <property type="molecule type" value="Genomic_DNA"/>
</dbReference>
<keyword evidence="3" id="KW-1185">Reference proteome</keyword>
<dbReference type="OrthoDB" id="5105562at2"/>
<evidence type="ECO:0000313" key="3">
    <source>
        <dbReference type="Proteomes" id="UP000237983"/>
    </source>
</evidence>
<keyword evidence="1" id="KW-0812">Transmembrane</keyword>